<dbReference type="InterPro" id="IPR000073">
    <property type="entry name" value="AB_hydrolase_1"/>
</dbReference>
<dbReference type="PANTHER" id="PTHR43798">
    <property type="entry name" value="MONOACYLGLYCEROL LIPASE"/>
    <property type="match status" value="1"/>
</dbReference>
<organism evidence="2 3">
    <name type="scientific">Mycolicibacterium senegalense</name>
    <dbReference type="NCBI Taxonomy" id="1796"/>
    <lineage>
        <taxon>Bacteria</taxon>
        <taxon>Bacillati</taxon>
        <taxon>Actinomycetota</taxon>
        <taxon>Actinomycetes</taxon>
        <taxon>Mycobacteriales</taxon>
        <taxon>Mycobacteriaceae</taxon>
        <taxon>Mycolicibacterium</taxon>
    </lineage>
</organism>
<gene>
    <name evidence="2" type="ORF">NCTC4524_03323</name>
</gene>
<accession>A0A378W2K6</accession>
<dbReference type="PRINTS" id="PR00412">
    <property type="entry name" value="EPOXHYDRLASE"/>
</dbReference>
<feature type="domain" description="AB hydrolase-1" evidence="1">
    <location>
        <begin position="21"/>
        <end position="262"/>
    </location>
</feature>
<dbReference type="GO" id="GO:0016020">
    <property type="term" value="C:membrane"/>
    <property type="evidence" value="ECO:0007669"/>
    <property type="project" value="TreeGrafter"/>
</dbReference>
<name>A0A378W2K6_9MYCO</name>
<keyword evidence="2" id="KW-0378">Hydrolase</keyword>
<dbReference type="Gene3D" id="3.40.50.1820">
    <property type="entry name" value="alpha/beta hydrolase"/>
    <property type="match status" value="1"/>
</dbReference>
<dbReference type="SUPFAM" id="SSF53474">
    <property type="entry name" value="alpha/beta-Hydrolases"/>
    <property type="match status" value="1"/>
</dbReference>
<dbReference type="PANTHER" id="PTHR43798:SF33">
    <property type="entry name" value="HYDROLASE, PUTATIVE (AFU_ORTHOLOGUE AFUA_2G14860)-RELATED"/>
    <property type="match status" value="1"/>
</dbReference>
<dbReference type="EMBL" id="UGQQ01000002">
    <property type="protein sequence ID" value="SUA27353.1"/>
    <property type="molecule type" value="Genomic_DNA"/>
</dbReference>
<dbReference type="GO" id="GO:0050357">
    <property type="term" value="F:tropinesterase activity"/>
    <property type="evidence" value="ECO:0007669"/>
    <property type="project" value="UniProtKB-EC"/>
</dbReference>
<evidence type="ECO:0000259" key="1">
    <source>
        <dbReference type="Pfam" id="PF12697"/>
    </source>
</evidence>
<dbReference type="InterPro" id="IPR000639">
    <property type="entry name" value="Epox_hydrolase-like"/>
</dbReference>
<dbReference type="AlphaFoldDB" id="A0A378W2K6"/>
<dbReference type="EC" id="3.1.1.10" evidence="2"/>
<dbReference type="STRING" id="1796.ABW05_08995"/>
<reference evidence="2 3" key="1">
    <citation type="submission" date="2018-06" db="EMBL/GenBank/DDBJ databases">
        <authorList>
            <consortium name="Pathogen Informatics"/>
            <person name="Doyle S."/>
        </authorList>
    </citation>
    <scope>NUCLEOTIDE SEQUENCE [LARGE SCALE GENOMIC DNA]</scope>
    <source>
        <strain evidence="2 3">NCTC4524</strain>
    </source>
</reference>
<evidence type="ECO:0000313" key="3">
    <source>
        <dbReference type="Proteomes" id="UP000254945"/>
    </source>
</evidence>
<protein>
    <submittedName>
        <fullName evidence="2">Alpha/beta hydrolase fold protein</fullName>
        <ecNumber evidence="2">3.1.1.10</ecNumber>
    </submittedName>
</protein>
<proteinExistence type="predicted"/>
<sequence>MSGGMAERAPIHLGTPDGDPILLLHPFLLSQSVWKYVAPQLAQTGRYDVFAPTMAGHHGGAHAPLLLDVASLADDVERRLDELGWTTAHIVGNSLGGWVAFELERRGRARTLTGIAPAGGWSMHTLAKYEIIAKFMAALPIVLSTAVLREQLLKFPLTKQISYVAVSATPDVLNDSDRRDLIEDLAHCPAYFKLMVKALTTAGLMEIADSRTPTQLVICEKDRVLPAPRFTRHFTRSLAPDAVVTTLKGVGHVPMFEAPDTITRVITEFVDRHIGQARATG</sequence>
<dbReference type="InterPro" id="IPR029058">
    <property type="entry name" value="AB_hydrolase_fold"/>
</dbReference>
<dbReference type="Proteomes" id="UP000254945">
    <property type="component" value="Unassembled WGS sequence"/>
</dbReference>
<evidence type="ECO:0000313" key="2">
    <source>
        <dbReference type="EMBL" id="SUA27353.1"/>
    </source>
</evidence>
<dbReference type="Pfam" id="PF12697">
    <property type="entry name" value="Abhydrolase_6"/>
    <property type="match status" value="1"/>
</dbReference>
<dbReference type="InterPro" id="IPR050266">
    <property type="entry name" value="AB_hydrolase_sf"/>
</dbReference>